<comment type="function">
    <text evidence="1">Responsible for the formation of the pyrimidine heterocycle in the thiamine biosynthesis pathway. Catalyzes the formation of hydroxymethylpyrimidine phosphate (HMP-P) from histidine and pyridoxal phosphate (PLP). The protein uses PLP and the active site histidine to form HMP-P, generating an inactive enzyme. The enzyme can only undergo a single turnover, which suggests it is a suicide enzyme.</text>
</comment>
<dbReference type="SUPFAM" id="SSF53850">
    <property type="entry name" value="Periplasmic binding protein-like II"/>
    <property type="match status" value="1"/>
</dbReference>
<dbReference type="InterPro" id="IPR027939">
    <property type="entry name" value="NMT1/THI5"/>
</dbReference>
<dbReference type="GO" id="GO:0009228">
    <property type="term" value="P:thiamine biosynthetic process"/>
    <property type="evidence" value="ECO:0007669"/>
    <property type="project" value="UniProtKB-KW"/>
</dbReference>
<comment type="subunit">
    <text evidence="4">Homodimer.</text>
</comment>
<dbReference type="Gene3D" id="3.40.190.10">
    <property type="entry name" value="Periplasmic binding protein-like II"/>
    <property type="match status" value="2"/>
</dbReference>
<dbReference type="Proteomes" id="UP000564885">
    <property type="component" value="Unassembled WGS sequence"/>
</dbReference>
<evidence type="ECO:0000313" key="15">
    <source>
        <dbReference type="Proteomes" id="UP000564885"/>
    </source>
</evidence>
<evidence type="ECO:0000256" key="5">
    <source>
        <dbReference type="ARBA" id="ARBA00022679"/>
    </source>
</evidence>
<keyword evidence="8" id="KW-0784">Thiamine biosynthesis</keyword>
<evidence type="ECO:0000256" key="2">
    <source>
        <dbReference type="ARBA" id="ARBA00004948"/>
    </source>
</evidence>
<comment type="caution">
    <text evidence="14">The sequence shown here is derived from an EMBL/GenBank/DDBJ whole genome shotgun (WGS) entry which is preliminary data.</text>
</comment>
<evidence type="ECO:0000256" key="7">
    <source>
        <dbReference type="ARBA" id="ARBA00022898"/>
    </source>
</evidence>
<evidence type="ECO:0000256" key="11">
    <source>
        <dbReference type="ARBA" id="ARBA00048179"/>
    </source>
</evidence>
<evidence type="ECO:0000313" key="14">
    <source>
        <dbReference type="EMBL" id="NNM71440.1"/>
    </source>
</evidence>
<keyword evidence="5" id="KW-0808">Transferase</keyword>
<reference evidence="14 15" key="1">
    <citation type="submission" date="2020-04" db="EMBL/GenBank/DDBJ databases">
        <title>Enterovirga sp. isolate from soil.</title>
        <authorList>
            <person name="Chea S."/>
            <person name="Kim D.-U."/>
        </authorList>
    </citation>
    <scope>NUCLEOTIDE SEQUENCE [LARGE SCALE GENOMIC DNA]</scope>
    <source>
        <strain evidence="14 15">DB1703</strain>
    </source>
</reference>
<dbReference type="AlphaFoldDB" id="A0A849I5R5"/>
<dbReference type="PANTHER" id="PTHR31528:SF1">
    <property type="entry name" value="4-AMINO-5-HYDROXYMETHYL-2-METHYLPYRIMIDINE PHOSPHATE SYNTHASE THI11-RELATED"/>
    <property type="match status" value="1"/>
</dbReference>
<keyword evidence="7" id="KW-0663">Pyridoxal phosphate</keyword>
<dbReference type="GO" id="GO:0046872">
    <property type="term" value="F:metal ion binding"/>
    <property type="evidence" value="ECO:0007669"/>
    <property type="project" value="UniProtKB-KW"/>
</dbReference>
<dbReference type="RefSeq" id="WP_171216902.1">
    <property type="nucleotide sequence ID" value="NZ_JABEPP010000001.1"/>
</dbReference>
<protein>
    <recommendedName>
        <fullName evidence="10">Thiamine pyrimidine synthase</fullName>
    </recommendedName>
</protein>
<keyword evidence="9" id="KW-0408">Iron</keyword>
<keyword evidence="6" id="KW-0479">Metal-binding</keyword>
<comment type="pathway">
    <text evidence="2">Cofactor biosynthesis; thiamine diphosphate biosynthesis.</text>
</comment>
<sequence length="335" mass="35643">MASILVNRRHVLAGAAAGLALPSRSAFAQQLEPVKYLTPFGFLMGFTETMYGDTGGFFRKRGIDITIEGGKGSAMAVQQVSAGNVLISRTGGTDLIKAYAKDPSIVAVGDCYPKDLFFVISHADKPILKPEDMAGKTLGLVSVGGATENILDMMLAKAGVPAGEVRRETVGNAPAAFEFVKAGRVAAFIATGDTVAALNHDRQPVKAWSCDDVAPSPGQVYIVSKKGLDAKRDAIAKFLAAVHDTLGAMVSAGDPGTIVTSMLTKYDVFEAKRPDKGLSVLRNTIENYKLPYASKLKIDPATFASAYDLMIKAKIIQPLQDRAFYDTSAWQKAFG</sequence>
<evidence type="ECO:0000259" key="13">
    <source>
        <dbReference type="Pfam" id="PF09084"/>
    </source>
</evidence>
<accession>A0A849I5R5</accession>
<feature type="signal peptide" evidence="12">
    <location>
        <begin position="1"/>
        <end position="28"/>
    </location>
</feature>
<feature type="chain" id="PRO_5032785327" description="Thiamine pyrimidine synthase" evidence="12">
    <location>
        <begin position="29"/>
        <end position="335"/>
    </location>
</feature>
<evidence type="ECO:0000256" key="4">
    <source>
        <dbReference type="ARBA" id="ARBA00011738"/>
    </source>
</evidence>
<dbReference type="EMBL" id="JABEPP010000001">
    <property type="protein sequence ID" value="NNM71440.1"/>
    <property type="molecule type" value="Genomic_DNA"/>
</dbReference>
<evidence type="ECO:0000256" key="6">
    <source>
        <dbReference type="ARBA" id="ARBA00022723"/>
    </source>
</evidence>
<evidence type="ECO:0000256" key="1">
    <source>
        <dbReference type="ARBA" id="ARBA00003469"/>
    </source>
</evidence>
<keyword evidence="12" id="KW-0732">Signal</keyword>
<dbReference type="InterPro" id="IPR015168">
    <property type="entry name" value="SsuA/THI5"/>
</dbReference>
<evidence type="ECO:0000256" key="3">
    <source>
        <dbReference type="ARBA" id="ARBA00009406"/>
    </source>
</evidence>
<evidence type="ECO:0000256" key="12">
    <source>
        <dbReference type="SAM" id="SignalP"/>
    </source>
</evidence>
<gene>
    <name evidence="14" type="ORF">HJG44_03390</name>
</gene>
<dbReference type="Pfam" id="PF09084">
    <property type="entry name" value="NMT1"/>
    <property type="match status" value="1"/>
</dbReference>
<proteinExistence type="inferred from homology"/>
<name>A0A849I5R5_9HYPH</name>
<evidence type="ECO:0000256" key="8">
    <source>
        <dbReference type="ARBA" id="ARBA00022977"/>
    </source>
</evidence>
<feature type="domain" description="SsuA/THI5-like" evidence="13">
    <location>
        <begin position="47"/>
        <end position="250"/>
    </location>
</feature>
<evidence type="ECO:0000256" key="10">
    <source>
        <dbReference type="ARBA" id="ARBA00033171"/>
    </source>
</evidence>
<keyword evidence="15" id="KW-1185">Reference proteome</keyword>
<dbReference type="GO" id="GO:0016740">
    <property type="term" value="F:transferase activity"/>
    <property type="evidence" value="ECO:0007669"/>
    <property type="project" value="UniProtKB-KW"/>
</dbReference>
<dbReference type="PANTHER" id="PTHR31528">
    <property type="entry name" value="4-AMINO-5-HYDROXYMETHYL-2-METHYLPYRIMIDINE PHOSPHATE SYNTHASE THI11-RELATED"/>
    <property type="match status" value="1"/>
</dbReference>
<comment type="catalytic activity">
    <reaction evidence="11">
        <text>N(6)-(pyridoxal phosphate)-L-lysyl-[4-amino-5-hydroxymethyl-2-methylpyrimidine phosphate synthase] + L-histidyl-[4-amino-5-hydroxymethyl-2-methylpyrimidine phosphate synthase] + 2 Fe(3+) + 4 H2O = L-lysyl-[4-amino-5-hydroxymethyl-2-methylpyrimidine phosphate synthase] + (2S)-2-amino-5-hydroxy-4-oxopentanoyl-[4-amino-5-hydroxymethyl-2-methylpyrimidine phosphate synthase] + 4-amino-2-methyl-5-(phosphooxymethyl)pyrimidine + 3-oxopropanoate + 2 Fe(2+) + 2 H(+)</text>
        <dbReference type="Rhea" id="RHEA:65756"/>
        <dbReference type="Rhea" id="RHEA-COMP:16892"/>
        <dbReference type="Rhea" id="RHEA-COMP:16893"/>
        <dbReference type="Rhea" id="RHEA-COMP:16894"/>
        <dbReference type="Rhea" id="RHEA-COMP:16895"/>
        <dbReference type="ChEBI" id="CHEBI:15377"/>
        <dbReference type="ChEBI" id="CHEBI:15378"/>
        <dbReference type="ChEBI" id="CHEBI:29033"/>
        <dbReference type="ChEBI" id="CHEBI:29034"/>
        <dbReference type="ChEBI" id="CHEBI:29969"/>
        <dbReference type="ChEBI" id="CHEBI:29979"/>
        <dbReference type="ChEBI" id="CHEBI:33190"/>
        <dbReference type="ChEBI" id="CHEBI:58354"/>
        <dbReference type="ChEBI" id="CHEBI:143915"/>
        <dbReference type="ChEBI" id="CHEBI:157692"/>
    </reaction>
    <physiologicalReaction direction="left-to-right" evidence="11">
        <dbReference type="Rhea" id="RHEA:65757"/>
    </physiologicalReaction>
</comment>
<evidence type="ECO:0000256" key="9">
    <source>
        <dbReference type="ARBA" id="ARBA00023004"/>
    </source>
</evidence>
<comment type="similarity">
    <text evidence="3">Belongs to the NMT1/THI5 family.</text>
</comment>
<organism evidence="14 15">
    <name type="scientific">Enterovirga aerilata</name>
    <dbReference type="NCBI Taxonomy" id="2730920"/>
    <lineage>
        <taxon>Bacteria</taxon>
        <taxon>Pseudomonadati</taxon>
        <taxon>Pseudomonadota</taxon>
        <taxon>Alphaproteobacteria</taxon>
        <taxon>Hyphomicrobiales</taxon>
        <taxon>Methylobacteriaceae</taxon>
        <taxon>Enterovirga</taxon>
    </lineage>
</organism>